<dbReference type="Proteomes" id="UP000190460">
    <property type="component" value="Unassembled WGS sequence"/>
</dbReference>
<evidence type="ECO:0000313" key="1">
    <source>
        <dbReference type="EMBL" id="SKA73296.1"/>
    </source>
</evidence>
<organism evidence="1 2">
    <name type="scientific">Thiothrix eikelboomii</name>
    <dbReference type="NCBI Taxonomy" id="92487"/>
    <lineage>
        <taxon>Bacteria</taxon>
        <taxon>Pseudomonadati</taxon>
        <taxon>Pseudomonadota</taxon>
        <taxon>Gammaproteobacteria</taxon>
        <taxon>Thiotrichales</taxon>
        <taxon>Thiotrichaceae</taxon>
        <taxon>Thiothrix</taxon>
    </lineage>
</organism>
<accession>A0A1T4W7Q2</accession>
<dbReference type="SUPFAM" id="SSF158682">
    <property type="entry name" value="TerB-like"/>
    <property type="match status" value="1"/>
</dbReference>
<evidence type="ECO:0000313" key="2">
    <source>
        <dbReference type="Proteomes" id="UP000190460"/>
    </source>
</evidence>
<dbReference type="Pfam" id="PF04391">
    <property type="entry name" value="DUF533"/>
    <property type="match status" value="1"/>
</dbReference>
<dbReference type="RefSeq" id="WP_078921679.1">
    <property type="nucleotide sequence ID" value="NZ_FUYB01000004.1"/>
</dbReference>
<dbReference type="InterPro" id="IPR007486">
    <property type="entry name" value="YebE"/>
</dbReference>
<dbReference type="EMBL" id="FUYB01000004">
    <property type="protein sequence ID" value="SKA73296.1"/>
    <property type="molecule type" value="Genomic_DNA"/>
</dbReference>
<dbReference type="InterPro" id="IPR029024">
    <property type="entry name" value="TerB-like"/>
</dbReference>
<protein>
    <submittedName>
        <fullName evidence="1">Uncharacterized membrane protein YebE, DUF533 family</fullName>
    </submittedName>
</protein>
<dbReference type="CDD" id="cd07178">
    <property type="entry name" value="terB_like_YebE"/>
    <property type="match status" value="1"/>
</dbReference>
<dbReference type="OrthoDB" id="5459344at2"/>
<dbReference type="STRING" id="92487.SAMN02745130_01200"/>
<keyword evidence="2" id="KW-1185">Reference proteome</keyword>
<dbReference type="AlphaFoldDB" id="A0A1T4W7Q2"/>
<sequence length="225" mass="23997">MDINHLLEQLLKTGKDTVQQGQTLAEQKLGIPAEGAERDSMLSGMKTGAAAAGILALLLGTRTGRKVTGVGLKVGSVAALGGLAYQMYQRWQAENNPTATVEVKTPMLLPAPEQAPLLSSEVLLKAMVAAAKADGQVDEQELQTIRTKMAELQLEQDLNDLLMNELIKPLTAQEVAALAKGDKQAGLELYLVSSLLLDKQQEAERVYLNDLQTALGLPDTVVALA</sequence>
<proteinExistence type="predicted"/>
<name>A0A1T4W7Q2_9GAMM</name>
<gene>
    <name evidence="1" type="ORF">SAMN02745130_01200</name>
</gene>
<dbReference type="Gene3D" id="1.10.3680.10">
    <property type="entry name" value="TerB-like"/>
    <property type="match status" value="1"/>
</dbReference>
<reference evidence="1 2" key="1">
    <citation type="submission" date="2017-02" db="EMBL/GenBank/DDBJ databases">
        <authorList>
            <person name="Peterson S.W."/>
        </authorList>
    </citation>
    <scope>NUCLEOTIDE SEQUENCE [LARGE SCALE GENOMIC DNA]</scope>
    <source>
        <strain evidence="1 2">ATCC 49788</strain>
    </source>
</reference>